<dbReference type="PANTHER" id="PTHR48098">
    <property type="entry name" value="ENTEROCHELIN ESTERASE-RELATED"/>
    <property type="match status" value="1"/>
</dbReference>
<dbReference type="RefSeq" id="WP_245782023.1">
    <property type="nucleotide sequence ID" value="NZ_FOZL01000002.1"/>
</dbReference>
<dbReference type="Proteomes" id="UP000199024">
    <property type="component" value="Unassembled WGS sequence"/>
</dbReference>
<dbReference type="Gene3D" id="3.40.50.1820">
    <property type="entry name" value="alpha/beta hydrolase"/>
    <property type="match status" value="1"/>
</dbReference>
<dbReference type="PANTHER" id="PTHR48098:SF6">
    <property type="entry name" value="FERRI-BACILLIBACTIN ESTERASE BESA"/>
    <property type="match status" value="1"/>
</dbReference>
<dbReference type="InterPro" id="IPR050583">
    <property type="entry name" value="Mycobacterial_A85_antigen"/>
</dbReference>
<dbReference type="STRING" id="474950.SAMN05421771_3750"/>
<gene>
    <name evidence="2" type="ORF">SAMN05421771_3750</name>
</gene>
<dbReference type="Pfam" id="PF00756">
    <property type="entry name" value="Esterase"/>
    <property type="match status" value="1"/>
</dbReference>
<feature type="region of interest" description="Disordered" evidence="1">
    <location>
        <begin position="1"/>
        <end position="30"/>
    </location>
</feature>
<proteinExistence type="predicted"/>
<evidence type="ECO:0000313" key="2">
    <source>
        <dbReference type="EMBL" id="SFS20659.1"/>
    </source>
</evidence>
<reference evidence="2 3" key="1">
    <citation type="submission" date="2016-10" db="EMBL/GenBank/DDBJ databases">
        <authorList>
            <person name="de Groot N.N."/>
        </authorList>
    </citation>
    <scope>NUCLEOTIDE SEQUENCE [LARGE SCALE GENOMIC DNA]</scope>
    <source>
        <strain evidence="2 3">DSM 21001</strain>
    </source>
</reference>
<protein>
    <submittedName>
        <fullName evidence="2">Predicted hydrolase of the alpha/beta superfamily</fullName>
    </submittedName>
</protein>
<dbReference type="EMBL" id="FOZL01000002">
    <property type="protein sequence ID" value="SFS20659.1"/>
    <property type="molecule type" value="Genomic_DNA"/>
</dbReference>
<accession>A0A1I6MYA6</accession>
<organism evidence="2 3">
    <name type="scientific">Granulicella pectinivorans</name>
    <dbReference type="NCBI Taxonomy" id="474950"/>
    <lineage>
        <taxon>Bacteria</taxon>
        <taxon>Pseudomonadati</taxon>
        <taxon>Acidobacteriota</taxon>
        <taxon>Terriglobia</taxon>
        <taxon>Terriglobales</taxon>
        <taxon>Acidobacteriaceae</taxon>
        <taxon>Granulicella</taxon>
    </lineage>
</organism>
<dbReference type="AlphaFoldDB" id="A0A1I6MYA6"/>
<dbReference type="GO" id="GO:0016787">
    <property type="term" value="F:hydrolase activity"/>
    <property type="evidence" value="ECO:0007669"/>
    <property type="project" value="UniProtKB-KW"/>
</dbReference>
<dbReference type="SUPFAM" id="SSF53474">
    <property type="entry name" value="alpha/beta-Hydrolases"/>
    <property type="match status" value="1"/>
</dbReference>
<evidence type="ECO:0000313" key="3">
    <source>
        <dbReference type="Proteomes" id="UP000199024"/>
    </source>
</evidence>
<dbReference type="InterPro" id="IPR029058">
    <property type="entry name" value="AB_hydrolase_fold"/>
</dbReference>
<name>A0A1I6MYA6_9BACT</name>
<dbReference type="InterPro" id="IPR000801">
    <property type="entry name" value="Esterase-like"/>
</dbReference>
<keyword evidence="2" id="KW-0378">Hydrolase</keyword>
<keyword evidence="3" id="KW-1185">Reference proteome</keyword>
<evidence type="ECO:0000256" key="1">
    <source>
        <dbReference type="SAM" id="MobiDB-lite"/>
    </source>
</evidence>
<sequence>MQHSSLEHTPPPTPWEDNPAAPSFTLDDPGSPDAPALDNWCFHSEILPQPKQRILSVHLPVEYDGDPARRFPVFYLHDGQNLFDPRLSYVPGRTWQAASTEDALAEAGQTEPIILVGIANAGLRRMAEYTPTRDPRMAGGEGATYGRMLIEEIKPFIDRTYRTLPDAANTALGGSSLGGLISLFLGLNHPDIFGKLAVMSPSIWWDRRSILATVGHSRKRPSTRIWMDMGTAEGLRHLRDADLLHQRLLKRGWRDNIDLAYQRDPGAVHDERAWASRFPNVLRFLFPAS</sequence>